<feature type="domain" description="Alpha/beta hydrolase fold-3" evidence="4">
    <location>
        <begin position="332"/>
        <end position="396"/>
    </location>
</feature>
<gene>
    <name evidence="5" type="ORF">RRG08_024564</name>
</gene>
<proteinExistence type="inferred from homology"/>
<evidence type="ECO:0000313" key="6">
    <source>
        <dbReference type="Proteomes" id="UP001283361"/>
    </source>
</evidence>
<comment type="similarity">
    <text evidence="1">Belongs to the 'GDXG' lipolytic enzyme family.</text>
</comment>
<evidence type="ECO:0000256" key="3">
    <source>
        <dbReference type="PROSITE-ProRule" id="PRU10038"/>
    </source>
</evidence>
<dbReference type="Pfam" id="PF07859">
    <property type="entry name" value="Abhydrolase_3"/>
    <property type="match status" value="2"/>
</dbReference>
<dbReference type="PANTHER" id="PTHR48081:SF8">
    <property type="entry name" value="ALPHA_BETA HYDROLASE FOLD-3 DOMAIN-CONTAINING PROTEIN-RELATED"/>
    <property type="match status" value="1"/>
</dbReference>
<dbReference type="InterPro" id="IPR050300">
    <property type="entry name" value="GDXG_lipolytic_enzyme"/>
</dbReference>
<accession>A0AAE0ZY66</accession>
<dbReference type="InterPro" id="IPR013094">
    <property type="entry name" value="AB_hydrolase_3"/>
</dbReference>
<feature type="domain" description="Alpha/beta hydrolase fold-3" evidence="4">
    <location>
        <begin position="117"/>
        <end position="272"/>
    </location>
</feature>
<dbReference type="AlphaFoldDB" id="A0AAE0ZY66"/>
<dbReference type="Gene3D" id="3.40.50.1820">
    <property type="entry name" value="alpha/beta hydrolase"/>
    <property type="match status" value="1"/>
</dbReference>
<protein>
    <recommendedName>
        <fullName evidence="4">Alpha/beta hydrolase fold-3 domain-containing protein</fullName>
    </recommendedName>
</protein>
<sequence length="432" mass="48076">MIIRGLVLTTAALVALLAFLAYEDLPEAIEDRYRAMLFVGVYKLLTITPFEFLDFIGYGSLFDNMKEVGRFPEPDLSSDPHSASFGIMEVTRDKLAGVQVIVYRPKHVAEGEMLPGLIYFHGGGWCMHHPDIHDKTTHQMANCTRKVLISVDYRLAPANPFPIPVEDCLDVTKHLLKHGKSLGIDVNNIAISGDSAGGNLAAAVTLALAKEKNSGLPALKYQILAYPVTQALNLRLPSMVEIGERIPLPSAQRMAGFWAAYLGLDSRKLDECALIMKYNHHVPPQLLNNSKYSKYLDVQNLPEKFRKPRPEIMGSYFTPPEKAGVISSYDAQLYDQIKDTLVNPLLSPLMATDLSGLPPALVVVAEFDVLRDEGLLYAHRLREAGVKTDVYITRGYHCDFIHMFPSFLHSKTGEKTLNAMCSFMEREGQPIV</sequence>
<evidence type="ECO:0000256" key="2">
    <source>
        <dbReference type="ARBA" id="ARBA00022801"/>
    </source>
</evidence>
<feature type="active site" evidence="3">
    <location>
        <position position="195"/>
    </location>
</feature>
<keyword evidence="6" id="KW-1185">Reference proteome</keyword>
<evidence type="ECO:0000313" key="5">
    <source>
        <dbReference type="EMBL" id="KAK3776787.1"/>
    </source>
</evidence>
<dbReference type="InterPro" id="IPR033140">
    <property type="entry name" value="Lipase_GDXG_put_SER_AS"/>
</dbReference>
<name>A0AAE0ZY66_9GAST</name>
<dbReference type="GO" id="GO:0016787">
    <property type="term" value="F:hydrolase activity"/>
    <property type="evidence" value="ECO:0007669"/>
    <property type="project" value="UniProtKB-KW"/>
</dbReference>
<dbReference type="Proteomes" id="UP001283361">
    <property type="component" value="Unassembled WGS sequence"/>
</dbReference>
<evidence type="ECO:0000256" key="1">
    <source>
        <dbReference type="ARBA" id="ARBA00010515"/>
    </source>
</evidence>
<dbReference type="PANTHER" id="PTHR48081">
    <property type="entry name" value="AB HYDROLASE SUPERFAMILY PROTEIN C4A8.06C"/>
    <property type="match status" value="1"/>
</dbReference>
<dbReference type="EMBL" id="JAWDGP010003173">
    <property type="protein sequence ID" value="KAK3776787.1"/>
    <property type="molecule type" value="Genomic_DNA"/>
</dbReference>
<organism evidence="5 6">
    <name type="scientific">Elysia crispata</name>
    <name type="common">lettuce slug</name>
    <dbReference type="NCBI Taxonomy" id="231223"/>
    <lineage>
        <taxon>Eukaryota</taxon>
        <taxon>Metazoa</taxon>
        <taxon>Spiralia</taxon>
        <taxon>Lophotrochozoa</taxon>
        <taxon>Mollusca</taxon>
        <taxon>Gastropoda</taxon>
        <taxon>Heterobranchia</taxon>
        <taxon>Euthyneura</taxon>
        <taxon>Panpulmonata</taxon>
        <taxon>Sacoglossa</taxon>
        <taxon>Placobranchoidea</taxon>
        <taxon>Plakobranchidae</taxon>
        <taxon>Elysia</taxon>
    </lineage>
</organism>
<dbReference type="PROSITE" id="PS01174">
    <property type="entry name" value="LIPASE_GDXG_SER"/>
    <property type="match status" value="1"/>
</dbReference>
<reference evidence="5" key="1">
    <citation type="journal article" date="2023" name="G3 (Bethesda)">
        <title>A reference genome for the long-term kleptoplast-retaining sea slug Elysia crispata morphotype clarki.</title>
        <authorList>
            <person name="Eastman K.E."/>
            <person name="Pendleton A.L."/>
            <person name="Shaikh M.A."/>
            <person name="Suttiyut T."/>
            <person name="Ogas R."/>
            <person name="Tomko P."/>
            <person name="Gavelis G."/>
            <person name="Widhalm J.R."/>
            <person name="Wisecaver J.H."/>
        </authorList>
    </citation>
    <scope>NUCLEOTIDE SEQUENCE</scope>
    <source>
        <strain evidence="5">ECLA1</strain>
    </source>
</reference>
<keyword evidence="2" id="KW-0378">Hydrolase</keyword>
<dbReference type="InterPro" id="IPR029058">
    <property type="entry name" value="AB_hydrolase_fold"/>
</dbReference>
<comment type="caution">
    <text evidence="5">The sequence shown here is derived from an EMBL/GenBank/DDBJ whole genome shotgun (WGS) entry which is preliminary data.</text>
</comment>
<evidence type="ECO:0000259" key="4">
    <source>
        <dbReference type="Pfam" id="PF07859"/>
    </source>
</evidence>
<dbReference type="SUPFAM" id="SSF53474">
    <property type="entry name" value="alpha/beta-Hydrolases"/>
    <property type="match status" value="1"/>
</dbReference>